<reference evidence="1 2" key="1">
    <citation type="submission" date="2019-02" db="EMBL/GenBank/DDBJ databases">
        <title>Deep-cultivation of Planctomycetes and their phenomic and genomic characterization uncovers novel biology.</title>
        <authorList>
            <person name="Wiegand S."/>
            <person name="Jogler M."/>
            <person name="Boedeker C."/>
            <person name="Pinto D."/>
            <person name="Vollmers J."/>
            <person name="Rivas-Marin E."/>
            <person name="Kohn T."/>
            <person name="Peeters S.H."/>
            <person name="Heuer A."/>
            <person name="Rast P."/>
            <person name="Oberbeckmann S."/>
            <person name="Bunk B."/>
            <person name="Jeske O."/>
            <person name="Meyerdierks A."/>
            <person name="Storesund J.E."/>
            <person name="Kallscheuer N."/>
            <person name="Luecker S."/>
            <person name="Lage O.M."/>
            <person name="Pohl T."/>
            <person name="Merkel B.J."/>
            <person name="Hornburger P."/>
            <person name="Mueller R.-W."/>
            <person name="Bruemmer F."/>
            <person name="Labrenz M."/>
            <person name="Spormann A.M."/>
            <person name="Op Den Camp H."/>
            <person name="Overmann J."/>
            <person name="Amann R."/>
            <person name="Jetten M.S.M."/>
            <person name="Mascher T."/>
            <person name="Medema M.H."/>
            <person name="Devos D.P."/>
            <person name="Kaster A.-K."/>
            <person name="Ovreas L."/>
            <person name="Rohde M."/>
            <person name="Galperin M.Y."/>
            <person name="Jogler C."/>
        </authorList>
    </citation>
    <scope>NUCLEOTIDE SEQUENCE [LARGE SCALE GENOMIC DNA]</scope>
    <source>
        <strain evidence="1 2">CA85</strain>
    </source>
</reference>
<dbReference type="OrthoDB" id="9003973at2"/>
<accession>A0A5C5WZ15</accession>
<keyword evidence="2" id="KW-1185">Reference proteome</keyword>
<gene>
    <name evidence="1" type="ORF">CA85_48820</name>
</gene>
<dbReference type="Proteomes" id="UP000318053">
    <property type="component" value="Unassembled WGS sequence"/>
</dbReference>
<organism evidence="1 2">
    <name type="scientific">Allorhodopirellula solitaria</name>
    <dbReference type="NCBI Taxonomy" id="2527987"/>
    <lineage>
        <taxon>Bacteria</taxon>
        <taxon>Pseudomonadati</taxon>
        <taxon>Planctomycetota</taxon>
        <taxon>Planctomycetia</taxon>
        <taxon>Pirellulales</taxon>
        <taxon>Pirellulaceae</taxon>
        <taxon>Allorhodopirellula</taxon>
    </lineage>
</organism>
<proteinExistence type="predicted"/>
<protein>
    <submittedName>
        <fullName evidence="1">Uncharacterized protein</fullName>
    </submittedName>
</protein>
<name>A0A5C5WZ15_9BACT</name>
<dbReference type="RefSeq" id="WP_146393716.1">
    <property type="nucleotide sequence ID" value="NZ_SJPK01000024.1"/>
</dbReference>
<dbReference type="AlphaFoldDB" id="A0A5C5WZ15"/>
<evidence type="ECO:0000313" key="2">
    <source>
        <dbReference type="Proteomes" id="UP000318053"/>
    </source>
</evidence>
<sequence>MKQNIEGSILWLRCSTCSIEFPVFVFSGENDWTTSGLRTRTDIEKKAIYVYAHDDDPPSGTVVELIDVDRVKSIPGESFQDFRKRAANKKDRYIYSCSNCGSGRAESVEKLEMEELENRGYELLVLIEQPPQ</sequence>
<dbReference type="EMBL" id="SJPK01000024">
    <property type="protein sequence ID" value="TWT55529.1"/>
    <property type="molecule type" value="Genomic_DNA"/>
</dbReference>
<evidence type="ECO:0000313" key="1">
    <source>
        <dbReference type="EMBL" id="TWT55529.1"/>
    </source>
</evidence>
<comment type="caution">
    <text evidence="1">The sequence shown here is derived from an EMBL/GenBank/DDBJ whole genome shotgun (WGS) entry which is preliminary data.</text>
</comment>